<dbReference type="EMBL" id="NEFY01000002">
    <property type="protein sequence ID" value="OZC37277.1"/>
    <property type="molecule type" value="Genomic_DNA"/>
</dbReference>
<evidence type="ECO:0000313" key="6">
    <source>
        <dbReference type="EMBL" id="OZC37277.1"/>
    </source>
</evidence>
<dbReference type="InterPro" id="IPR011032">
    <property type="entry name" value="GroES-like_sf"/>
</dbReference>
<evidence type="ECO:0000256" key="5">
    <source>
        <dbReference type="ARBA" id="ARBA00023002"/>
    </source>
</evidence>
<protein>
    <submittedName>
        <fullName evidence="6">Dehydrogenase</fullName>
    </submittedName>
</protein>
<name>A0A7Z1DYM9_9GAMM</name>
<keyword evidence="5" id="KW-0560">Oxidoreductase</keyword>
<dbReference type="RefSeq" id="WP_094624135.1">
    <property type="nucleotide sequence ID" value="NZ_NEFY01000002.1"/>
</dbReference>
<evidence type="ECO:0000256" key="2">
    <source>
        <dbReference type="ARBA" id="ARBA00008072"/>
    </source>
</evidence>
<sequence length="326" mass="35181">MQLNKNEAFWITGFQASELRPAPEPERSQPGSGQVVVQALYSAISRGTESLVYNQRVPVTEHQRMRAPFQEGDFPGPVKYGYASVGEVLNGPADLQGQRVFCLYPHQRRYSVPAEAVIPLPAAVPPARAILAANMETAVNGVWDAQPAVGDRIAVVGLGVVGLLVAWLVSRIPGVELLAIDPNGQRQAVAERLGFAFSTEPDIADCDLVIHASGQPAGLATALALAGAEARVIELSWYGDQPVQVPLGQAFHPGRLTLKSSQVGQLPVERRPRWDHRRRLALVLELLAAPELDVLISGESRFEALPKVAADILRPGADALCHRIVY</sequence>
<comment type="similarity">
    <text evidence="2">Belongs to the zinc-containing alcohol dehydrogenase family.</text>
</comment>
<dbReference type="PANTHER" id="PTHR43350">
    <property type="entry name" value="NAD-DEPENDENT ALCOHOL DEHYDROGENASE"/>
    <property type="match status" value="1"/>
</dbReference>
<dbReference type="Gene3D" id="3.90.180.10">
    <property type="entry name" value="Medium-chain alcohol dehydrogenases, catalytic domain"/>
    <property type="match status" value="1"/>
</dbReference>
<dbReference type="InterPro" id="IPR036291">
    <property type="entry name" value="NAD(P)-bd_dom_sf"/>
</dbReference>
<dbReference type="AlphaFoldDB" id="A0A7Z1DYM9"/>
<comment type="cofactor">
    <cofactor evidence="1">
        <name>Zn(2+)</name>
        <dbReference type="ChEBI" id="CHEBI:29105"/>
    </cofactor>
</comment>
<dbReference type="Gene3D" id="3.40.50.720">
    <property type="entry name" value="NAD(P)-binding Rossmann-like Domain"/>
    <property type="match status" value="1"/>
</dbReference>
<dbReference type="SUPFAM" id="SSF51735">
    <property type="entry name" value="NAD(P)-binding Rossmann-fold domains"/>
    <property type="match status" value="1"/>
</dbReference>
<keyword evidence="3" id="KW-0479">Metal-binding</keyword>
<dbReference type="GO" id="GO:0016491">
    <property type="term" value="F:oxidoreductase activity"/>
    <property type="evidence" value="ECO:0007669"/>
    <property type="project" value="UniProtKB-KW"/>
</dbReference>
<dbReference type="GO" id="GO:0046872">
    <property type="term" value="F:metal ion binding"/>
    <property type="evidence" value="ECO:0007669"/>
    <property type="project" value="UniProtKB-KW"/>
</dbReference>
<evidence type="ECO:0000313" key="7">
    <source>
        <dbReference type="Proteomes" id="UP000216984"/>
    </source>
</evidence>
<accession>A0A7Z1DYM9</accession>
<dbReference type="Proteomes" id="UP000216984">
    <property type="component" value="Unassembled WGS sequence"/>
</dbReference>
<dbReference type="SUPFAM" id="SSF50129">
    <property type="entry name" value="GroES-like"/>
    <property type="match status" value="1"/>
</dbReference>
<organism evidence="6 7">
    <name type="scientific">Marinobacter vinifirmus</name>
    <dbReference type="NCBI Taxonomy" id="355591"/>
    <lineage>
        <taxon>Bacteria</taxon>
        <taxon>Pseudomonadati</taxon>
        <taxon>Pseudomonadota</taxon>
        <taxon>Gammaproteobacteria</taxon>
        <taxon>Pseudomonadales</taxon>
        <taxon>Marinobacteraceae</taxon>
        <taxon>Marinobacter</taxon>
    </lineage>
</organism>
<proteinExistence type="inferred from homology"/>
<keyword evidence="4" id="KW-0862">Zinc</keyword>
<keyword evidence="7" id="KW-1185">Reference proteome</keyword>
<gene>
    <name evidence="6" type="ORF">B9Q17_03915</name>
</gene>
<evidence type="ECO:0000256" key="1">
    <source>
        <dbReference type="ARBA" id="ARBA00001947"/>
    </source>
</evidence>
<reference evidence="6 7" key="1">
    <citation type="submission" date="2017-06" db="EMBL/GenBank/DDBJ databases">
        <title>Draft genome sequence of the halophilic bacterium Marinobacter vinifirmus FB1.</title>
        <authorList>
            <person name="Stepanov V.G."/>
            <person name="Roberts D.J."/>
            <person name="Fox G.E."/>
        </authorList>
    </citation>
    <scope>NUCLEOTIDE SEQUENCE [LARGE SCALE GENOMIC DNA]</scope>
    <source>
        <strain evidence="6 7">FB1</strain>
    </source>
</reference>
<dbReference type="PANTHER" id="PTHR43350:SF19">
    <property type="entry name" value="D-GULOSIDE 3-DEHYDROGENASE"/>
    <property type="match status" value="1"/>
</dbReference>
<evidence type="ECO:0000256" key="3">
    <source>
        <dbReference type="ARBA" id="ARBA00022723"/>
    </source>
</evidence>
<evidence type="ECO:0000256" key="4">
    <source>
        <dbReference type="ARBA" id="ARBA00022833"/>
    </source>
</evidence>
<dbReference type="CDD" id="cd08255">
    <property type="entry name" value="2-desacetyl-2-hydroxyethyl_bacteriochlorophyllide_like"/>
    <property type="match status" value="1"/>
</dbReference>
<comment type="caution">
    <text evidence="6">The sequence shown here is derived from an EMBL/GenBank/DDBJ whole genome shotgun (WGS) entry which is preliminary data.</text>
</comment>